<dbReference type="STRING" id="1300342.I596_1578"/>
<gene>
    <name evidence="2" type="ORF">I596_1578</name>
</gene>
<evidence type="ECO:0000256" key="1">
    <source>
        <dbReference type="SAM" id="MobiDB-lite"/>
    </source>
</evidence>
<organism evidence="2 3">
    <name type="scientific">Dokdonella koreensis DS-123</name>
    <dbReference type="NCBI Taxonomy" id="1300342"/>
    <lineage>
        <taxon>Bacteria</taxon>
        <taxon>Pseudomonadati</taxon>
        <taxon>Pseudomonadota</taxon>
        <taxon>Gammaproteobacteria</taxon>
        <taxon>Lysobacterales</taxon>
        <taxon>Rhodanobacteraceae</taxon>
        <taxon>Dokdonella</taxon>
    </lineage>
</organism>
<evidence type="ECO:0000313" key="3">
    <source>
        <dbReference type="Proteomes" id="UP000076830"/>
    </source>
</evidence>
<dbReference type="EMBL" id="CP015249">
    <property type="protein sequence ID" value="ANB17602.1"/>
    <property type="molecule type" value="Genomic_DNA"/>
</dbReference>
<reference evidence="2 3" key="1">
    <citation type="submission" date="2016-04" db="EMBL/GenBank/DDBJ databases">
        <title>Complete genome sequence of Dokdonella koreensis DS-123T.</title>
        <authorList>
            <person name="Kim J.F."/>
            <person name="Lee H."/>
            <person name="Kwak M.-J."/>
        </authorList>
    </citation>
    <scope>NUCLEOTIDE SEQUENCE [LARGE SCALE GENOMIC DNA]</scope>
    <source>
        <strain evidence="2 3">DS-123</strain>
    </source>
</reference>
<protein>
    <submittedName>
        <fullName evidence="2">Uncharacterized protein</fullName>
    </submittedName>
</protein>
<evidence type="ECO:0000313" key="2">
    <source>
        <dbReference type="EMBL" id="ANB17602.1"/>
    </source>
</evidence>
<proteinExistence type="predicted"/>
<feature type="compositionally biased region" description="Low complexity" evidence="1">
    <location>
        <begin position="40"/>
        <end position="52"/>
    </location>
</feature>
<keyword evidence="3" id="KW-1185">Reference proteome</keyword>
<sequence>MKRPAPPDVTRPWLHPTRLAFLVWLLAHGGAPADAKTGSRAPGRAGPAPAGRYRVHVADNR</sequence>
<accession>A0A167GTW9</accession>
<dbReference type="Proteomes" id="UP000076830">
    <property type="component" value="Chromosome"/>
</dbReference>
<dbReference type="AlphaFoldDB" id="A0A167GTW9"/>
<dbReference type="KEGG" id="dko:I596_1578"/>
<feature type="region of interest" description="Disordered" evidence="1">
    <location>
        <begin position="31"/>
        <end position="61"/>
    </location>
</feature>
<name>A0A167GTW9_9GAMM</name>